<evidence type="ECO:0000256" key="1">
    <source>
        <dbReference type="SAM" id="MobiDB-lite"/>
    </source>
</evidence>
<evidence type="ECO:0000313" key="3">
    <source>
        <dbReference type="Proteomes" id="UP000314294"/>
    </source>
</evidence>
<dbReference type="EMBL" id="SRLO01001428">
    <property type="protein sequence ID" value="TNN37897.1"/>
    <property type="molecule type" value="Genomic_DNA"/>
</dbReference>
<sequence>MAAERWNCTRQVGRTDLKASKFVSGVQSIYRAPQRPGPRTGTGTKDRDQGPGPRTGALIKRRFMMLRQNEKRP</sequence>
<accession>A0A4Z2F9P5</accession>
<protein>
    <submittedName>
        <fullName evidence="2">Uncharacterized protein</fullName>
    </submittedName>
</protein>
<name>A0A4Z2F9P5_9TELE</name>
<keyword evidence="3" id="KW-1185">Reference proteome</keyword>
<comment type="caution">
    <text evidence="2">The sequence shown here is derived from an EMBL/GenBank/DDBJ whole genome shotgun (WGS) entry which is preliminary data.</text>
</comment>
<gene>
    <name evidence="2" type="ORF">EYF80_051937</name>
</gene>
<evidence type="ECO:0000313" key="2">
    <source>
        <dbReference type="EMBL" id="TNN37897.1"/>
    </source>
</evidence>
<proteinExistence type="predicted"/>
<dbReference type="AlphaFoldDB" id="A0A4Z2F9P5"/>
<reference evidence="2 3" key="1">
    <citation type="submission" date="2019-03" db="EMBL/GenBank/DDBJ databases">
        <title>First draft genome of Liparis tanakae, snailfish: a comprehensive survey of snailfish specific genes.</title>
        <authorList>
            <person name="Kim W."/>
            <person name="Song I."/>
            <person name="Jeong J.-H."/>
            <person name="Kim D."/>
            <person name="Kim S."/>
            <person name="Ryu S."/>
            <person name="Song J.Y."/>
            <person name="Lee S.K."/>
        </authorList>
    </citation>
    <scope>NUCLEOTIDE SEQUENCE [LARGE SCALE GENOMIC DNA]</scope>
    <source>
        <tissue evidence="2">Muscle</tissue>
    </source>
</reference>
<feature type="region of interest" description="Disordered" evidence="1">
    <location>
        <begin position="26"/>
        <end position="73"/>
    </location>
</feature>
<dbReference type="Proteomes" id="UP000314294">
    <property type="component" value="Unassembled WGS sequence"/>
</dbReference>
<organism evidence="2 3">
    <name type="scientific">Liparis tanakae</name>
    <name type="common">Tanaka's snailfish</name>
    <dbReference type="NCBI Taxonomy" id="230148"/>
    <lineage>
        <taxon>Eukaryota</taxon>
        <taxon>Metazoa</taxon>
        <taxon>Chordata</taxon>
        <taxon>Craniata</taxon>
        <taxon>Vertebrata</taxon>
        <taxon>Euteleostomi</taxon>
        <taxon>Actinopterygii</taxon>
        <taxon>Neopterygii</taxon>
        <taxon>Teleostei</taxon>
        <taxon>Neoteleostei</taxon>
        <taxon>Acanthomorphata</taxon>
        <taxon>Eupercaria</taxon>
        <taxon>Perciformes</taxon>
        <taxon>Cottioidei</taxon>
        <taxon>Cottales</taxon>
        <taxon>Liparidae</taxon>
        <taxon>Liparis</taxon>
    </lineage>
</organism>